<dbReference type="GO" id="GO:0120029">
    <property type="term" value="P:proton export across plasma membrane"/>
    <property type="evidence" value="ECO:0007669"/>
    <property type="project" value="InterPro"/>
</dbReference>
<evidence type="ECO:0000256" key="4">
    <source>
        <dbReference type="ARBA" id="ARBA00022692"/>
    </source>
</evidence>
<keyword evidence="16" id="KW-1185">Reference proteome</keyword>
<dbReference type="InterPro" id="IPR018303">
    <property type="entry name" value="ATPase_P-typ_P_site"/>
</dbReference>
<dbReference type="SFLD" id="SFLDG00002">
    <property type="entry name" value="C1.7:_P-type_atpase_like"/>
    <property type="match status" value="1"/>
</dbReference>
<dbReference type="InterPro" id="IPR023298">
    <property type="entry name" value="ATPase_P-typ_TM_dom_sf"/>
</dbReference>
<evidence type="ECO:0000256" key="5">
    <source>
        <dbReference type="ARBA" id="ARBA00022723"/>
    </source>
</evidence>
<organism evidence="15 16">
    <name type="scientific">Methanoregula boonei (strain DSM 21154 / JCM 14090 / 6A8)</name>
    <dbReference type="NCBI Taxonomy" id="456442"/>
    <lineage>
        <taxon>Archaea</taxon>
        <taxon>Methanobacteriati</taxon>
        <taxon>Methanobacteriota</taxon>
        <taxon>Stenosarchaea group</taxon>
        <taxon>Methanomicrobia</taxon>
        <taxon>Methanomicrobiales</taxon>
        <taxon>Methanoregulaceae</taxon>
        <taxon>Methanoregula</taxon>
    </lineage>
</organism>
<sequence>MTGSPISPGTAADLSGPGQAPMTGLTGAEVTDLRGRYGFNDLPEEKKHPLLKFLSYFWGPIPWMIEAAAILSAAIANWEDFAVILLLLMTNAVVGFLQERKAENAIELLKKQLAPNARVIRDGTWQEIPARELVPGDSVHIRLGDIVPADALLGNGKYLLLDESALTGESLPVEKKPGDTVYSGSIVRQGEMDATVTTIGGNTFFGKTARLVQVKSPRSHFKAAIERIGNYLIILAVVLVSIIFIIALLRSESLVDTLQFALILVVAAIPAALPAVMTVTLAVGAVALAKKEAIVSRLSAIEEMAGMDILCSDKTGTITQNSISIGEIRTFPGVSEQDVIIAAALASKKESNDPIDRAIIEKAGSATTSGEPGTQGYEVIDFVPFDPDSKYAKAKIRNAGGTVMEVAKGAPQAIASLAGTEAVLAQTLDGWITAFAEKGYRALGVGRTTPDGTWQYLGLIGLFDPPREDAAATIAEAQKHGVNVKMVTGDHVAIAKEIAGKVGLGRNILPRTALTAGDGDESRKQMEAADGFAQVLPEDKFRIVKILQAGDHIVGMTGDGVNDAPALREADAGIAVAGATDAAKSAADIVLTKPGLSVIIDAIERSREIFRRMENYAVYRIAETVRVLIFLTLCIVLLNFYPVTALMLVVLAILNDLPIMMIAFDNAPVAAKPVRWQMNRILTLASILGILGVVSSFILLWVAREYFHLDAGVIQTLIFLKLAVAGHMTIYLARTGQQHFWERPLPAFALFSTAELTQVGATLIAIYGVFVMTPIGWSLALIVWGYALVWFVINDQVKVLLFRKIHPYS</sequence>
<dbReference type="KEGG" id="mbn:Mboo_0927"/>
<dbReference type="InterPro" id="IPR023214">
    <property type="entry name" value="HAD_sf"/>
</dbReference>
<dbReference type="NCBIfam" id="TIGR01647">
    <property type="entry name" value="ATPase-IIIA_H"/>
    <property type="match status" value="1"/>
</dbReference>
<feature type="transmembrane region" description="Helical" evidence="13">
    <location>
        <begin position="228"/>
        <end position="249"/>
    </location>
</feature>
<accession>A7I6T4</accession>
<dbReference type="Gene3D" id="2.70.150.10">
    <property type="entry name" value="Calcium-transporting ATPase, cytoplasmic transduction domain A"/>
    <property type="match status" value="1"/>
</dbReference>
<dbReference type="Pfam" id="PF00702">
    <property type="entry name" value="Hydrolase"/>
    <property type="match status" value="1"/>
</dbReference>
<dbReference type="PRINTS" id="PR00120">
    <property type="entry name" value="HATPASE"/>
</dbReference>
<evidence type="ECO:0000256" key="8">
    <source>
        <dbReference type="ARBA" id="ARBA00022842"/>
    </source>
</evidence>
<dbReference type="SUPFAM" id="SSF56784">
    <property type="entry name" value="HAD-like"/>
    <property type="match status" value="1"/>
</dbReference>
<keyword evidence="3" id="KW-0597">Phosphoprotein</keyword>
<dbReference type="SUPFAM" id="SSF81660">
    <property type="entry name" value="Metal cation-transporting ATPase, ATP-binding domain N"/>
    <property type="match status" value="1"/>
</dbReference>
<evidence type="ECO:0000256" key="10">
    <source>
        <dbReference type="ARBA" id="ARBA00022989"/>
    </source>
</evidence>
<dbReference type="HOGENOM" id="CLU_002360_6_4_2"/>
<keyword evidence="7" id="KW-0067">ATP-binding</keyword>
<evidence type="ECO:0000259" key="14">
    <source>
        <dbReference type="SMART" id="SM00831"/>
    </source>
</evidence>
<feature type="domain" description="Cation-transporting P-type ATPase N-terminal" evidence="14">
    <location>
        <begin position="16"/>
        <end position="77"/>
    </location>
</feature>
<evidence type="ECO:0000256" key="9">
    <source>
        <dbReference type="ARBA" id="ARBA00022967"/>
    </source>
</evidence>
<keyword evidence="5" id="KW-0479">Metal-binding</keyword>
<dbReference type="InterPro" id="IPR006534">
    <property type="entry name" value="P-type_ATPase_IIIA"/>
</dbReference>
<dbReference type="eggNOG" id="arCOG01578">
    <property type="taxonomic scope" value="Archaea"/>
</dbReference>
<dbReference type="PRINTS" id="PR00119">
    <property type="entry name" value="CATATPASE"/>
</dbReference>
<comment type="subcellular location">
    <subcellularLocation>
        <location evidence="1">Membrane</location>
        <topology evidence="1">Multi-pass membrane protein</topology>
    </subcellularLocation>
</comment>
<dbReference type="Gene3D" id="1.20.1110.10">
    <property type="entry name" value="Calcium-transporting ATPase, transmembrane domain"/>
    <property type="match status" value="1"/>
</dbReference>
<dbReference type="FunFam" id="2.70.150.10:FF:000042">
    <property type="entry name" value="Plasma membrane ATPase"/>
    <property type="match status" value="1"/>
</dbReference>
<protein>
    <submittedName>
        <fullName evidence="15">Plasma-membrane proton-efflux P-type ATPase</fullName>
    </submittedName>
</protein>
<dbReference type="FunFam" id="3.40.1110.10:FF:000005">
    <property type="entry name" value="Plasma membrane ATPase"/>
    <property type="match status" value="1"/>
</dbReference>
<comment type="similarity">
    <text evidence="2">Belongs to the cation transport ATPase (P-type) (TC 3.A.3) family. Type IIIA subfamily.</text>
</comment>
<feature type="transmembrane region" description="Helical" evidence="13">
    <location>
        <begin position="53"/>
        <end position="75"/>
    </location>
</feature>
<dbReference type="GO" id="GO:0046872">
    <property type="term" value="F:metal ion binding"/>
    <property type="evidence" value="ECO:0007669"/>
    <property type="project" value="UniProtKB-KW"/>
</dbReference>
<keyword evidence="10 13" id="KW-1133">Transmembrane helix</keyword>
<feature type="transmembrane region" description="Helical" evidence="13">
    <location>
        <begin position="81"/>
        <end position="97"/>
    </location>
</feature>
<proteinExistence type="inferred from homology"/>
<dbReference type="GO" id="GO:0008553">
    <property type="term" value="F:P-type proton-exporting transporter activity"/>
    <property type="evidence" value="ECO:0007669"/>
    <property type="project" value="InterPro"/>
</dbReference>
<evidence type="ECO:0000256" key="13">
    <source>
        <dbReference type="SAM" id="Phobius"/>
    </source>
</evidence>
<dbReference type="InterPro" id="IPR059000">
    <property type="entry name" value="ATPase_P-type_domA"/>
</dbReference>
<dbReference type="SFLD" id="SFLDS00003">
    <property type="entry name" value="Haloacid_Dehalogenase"/>
    <property type="match status" value="1"/>
</dbReference>
<dbReference type="InterPro" id="IPR008250">
    <property type="entry name" value="ATPase_P-typ_transduc_dom_A_sf"/>
</dbReference>
<feature type="transmembrane region" description="Helical" evidence="13">
    <location>
        <begin position="775"/>
        <end position="793"/>
    </location>
</feature>
<dbReference type="SUPFAM" id="SSF81653">
    <property type="entry name" value="Calcium ATPase, transduction domain A"/>
    <property type="match status" value="1"/>
</dbReference>
<dbReference type="EMBL" id="CP000780">
    <property type="protein sequence ID" value="ABS55445.1"/>
    <property type="molecule type" value="Genomic_DNA"/>
</dbReference>
<evidence type="ECO:0000256" key="7">
    <source>
        <dbReference type="ARBA" id="ARBA00022840"/>
    </source>
</evidence>
<dbReference type="AlphaFoldDB" id="A7I6T4"/>
<name>A7I6T4_METB6</name>
<keyword evidence="4 13" id="KW-0812">Transmembrane</keyword>
<dbReference type="Gene3D" id="3.40.1110.10">
    <property type="entry name" value="Calcium-transporting ATPase, cytoplasmic domain N"/>
    <property type="match status" value="1"/>
</dbReference>
<dbReference type="PANTHER" id="PTHR42861">
    <property type="entry name" value="CALCIUM-TRANSPORTING ATPASE"/>
    <property type="match status" value="1"/>
</dbReference>
<keyword evidence="11 13" id="KW-0472">Membrane</keyword>
<reference evidence="16" key="1">
    <citation type="journal article" date="2015" name="Microbiology">
        <title>Genome of Methanoregula boonei 6A8 reveals adaptations to oligotrophic peatland environments.</title>
        <authorList>
            <person name="Braeuer S."/>
            <person name="Cadillo-Quiroz H."/>
            <person name="Kyrpides N."/>
            <person name="Woyke T."/>
            <person name="Goodwin L."/>
            <person name="Detter C."/>
            <person name="Podell S."/>
            <person name="Yavitt J.B."/>
            <person name="Zinder S.H."/>
        </authorList>
    </citation>
    <scope>NUCLEOTIDE SEQUENCE [LARGE SCALE GENOMIC DNA]</scope>
    <source>
        <strain evidence="16">DSM 21154 / JCM 14090 / 6A8</strain>
    </source>
</reference>
<dbReference type="PROSITE" id="PS00154">
    <property type="entry name" value="ATPASE_E1_E2"/>
    <property type="match status" value="1"/>
</dbReference>
<evidence type="ECO:0000256" key="3">
    <source>
        <dbReference type="ARBA" id="ARBA00022553"/>
    </source>
</evidence>
<dbReference type="GO" id="GO:0016020">
    <property type="term" value="C:membrane"/>
    <property type="evidence" value="ECO:0007669"/>
    <property type="project" value="UniProtKB-SubCell"/>
</dbReference>
<feature type="transmembrane region" description="Helical" evidence="13">
    <location>
        <begin position="714"/>
        <end position="733"/>
    </location>
</feature>
<gene>
    <name evidence="15" type="ordered locus">Mboo_0927</name>
</gene>
<feature type="region of interest" description="Disordered" evidence="12">
    <location>
        <begin position="1"/>
        <end position="25"/>
    </location>
</feature>
<dbReference type="Proteomes" id="UP000002408">
    <property type="component" value="Chromosome"/>
</dbReference>
<dbReference type="CDD" id="cd02076">
    <property type="entry name" value="P-type_ATPase_H"/>
    <property type="match status" value="1"/>
</dbReference>
<dbReference type="SUPFAM" id="SSF81665">
    <property type="entry name" value="Calcium ATPase, transmembrane domain M"/>
    <property type="match status" value="1"/>
</dbReference>
<dbReference type="InterPro" id="IPR044492">
    <property type="entry name" value="P_typ_ATPase_HD_dom"/>
</dbReference>
<evidence type="ECO:0000313" key="16">
    <source>
        <dbReference type="Proteomes" id="UP000002408"/>
    </source>
</evidence>
<feature type="transmembrane region" description="Helical" evidence="13">
    <location>
        <begin position="745"/>
        <end position="769"/>
    </location>
</feature>
<dbReference type="FunFam" id="3.40.50.1000:FF:000211">
    <property type="entry name" value="Plasma membrane ATPase"/>
    <property type="match status" value="1"/>
</dbReference>
<dbReference type="GO" id="GO:0016887">
    <property type="term" value="F:ATP hydrolysis activity"/>
    <property type="evidence" value="ECO:0007669"/>
    <property type="project" value="InterPro"/>
</dbReference>
<evidence type="ECO:0000256" key="11">
    <source>
        <dbReference type="ARBA" id="ARBA00023136"/>
    </source>
</evidence>
<feature type="transmembrane region" description="Helical" evidence="13">
    <location>
        <begin position="646"/>
        <end position="669"/>
    </location>
</feature>
<evidence type="ECO:0000313" key="15">
    <source>
        <dbReference type="EMBL" id="ABS55445.1"/>
    </source>
</evidence>
<feature type="transmembrane region" description="Helical" evidence="13">
    <location>
        <begin position="681"/>
        <end position="702"/>
    </location>
</feature>
<evidence type="ECO:0000256" key="6">
    <source>
        <dbReference type="ARBA" id="ARBA00022741"/>
    </source>
</evidence>
<dbReference type="GO" id="GO:0005524">
    <property type="term" value="F:ATP binding"/>
    <property type="evidence" value="ECO:0007669"/>
    <property type="project" value="UniProtKB-KW"/>
</dbReference>
<evidence type="ECO:0000256" key="2">
    <source>
        <dbReference type="ARBA" id="ARBA00008804"/>
    </source>
</evidence>
<keyword evidence="6" id="KW-0547">Nucleotide-binding</keyword>
<dbReference type="SFLD" id="SFLDF00027">
    <property type="entry name" value="p-type_atpase"/>
    <property type="match status" value="1"/>
</dbReference>
<dbReference type="Gene3D" id="3.40.50.1000">
    <property type="entry name" value="HAD superfamily/HAD-like"/>
    <property type="match status" value="1"/>
</dbReference>
<dbReference type="InterPro" id="IPR004014">
    <property type="entry name" value="ATPase_P-typ_cation-transptr_N"/>
</dbReference>
<dbReference type="Pfam" id="PF00690">
    <property type="entry name" value="Cation_ATPase_N"/>
    <property type="match status" value="1"/>
</dbReference>
<dbReference type="Pfam" id="PF00122">
    <property type="entry name" value="E1-E2_ATPase"/>
    <property type="match status" value="1"/>
</dbReference>
<feature type="transmembrane region" description="Helical" evidence="13">
    <location>
        <begin position="261"/>
        <end position="289"/>
    </location>
</feature>
<dbReference type="InterPro" id="IPR036412">
    <property type="entry name" value="HAD-like_sf"/>
</dbReference>
<dbReference type="NCBIfam" id="TIGR01494">
    <property type="entry name" value="ATPase_P-type"/>
    <property type="match status" value="2"/>
</dbReference>
<dbReference type="InterPro" id="IPR023299">
    <property type="entry name" value="ATPase_P-typ_cyto_dom_N"/>
</dbReference>
<dbReference type="InterPro" id="IPR001757">
    <property type="entry name" value="P_typ_ATPase"/>
</dbReference>
<evidence type="ECO:0000256" key="1">
    <source>
        <dbReference type="ARBA" id="ARBA00004141"/>
    </source>
</evidence>
<dbReference type="STRING" id="456442.Mboo_0927"/>
<feature type="transmembrane region" description="Helical" evidence="13">
    <location>
        <begin position="617"/>
        <end position="640"/>
    </location>
</feature>
<evidence type="ECO:0000256" key="12">
    <source>
        <dbReference type="SAM" id="MobiDB-lite"/>
    </source>
</evidence>
<dbReference type="SMART" id="SM00831">
    <property type="entry name" value="Cation_ATPase_N"/>
    <property type="match status" value="1"/>
</dbReference>
<keyword evidence="9" id="KW-1278">Translocase</keyword>
<keyword evidence="8" id="KW-0460">Magnesium</keyword>